<dbReference type="STRING" id="653667.S9X9M0"/>
<dbReference type="EMBL" id="KE546993">
    <property type="protein sequence ID" value="EPY50451.1"/>
    <property type="molecule type" value="Genomic_DNA"/>
</dbReference>
<evidence type="ECO:0000313" key="3">
    <source>
        <dbReference type="Proteomes" id="UP000015464"/>
    </source>
</evidence>
<dbReference type="Proteomes" id="UP000015464">
    <property type="component" value="Unassembled WGS sequence"/>
</dbReference>
<sequence>MSVINDDVSKKLGTYMLQGYTLLDAVCPQCEKVPMMRLRDQPMFCVACIEKPKLEQSKKELPKAEVSTSLSSSPSLPEAFSQKGDAVRQQPPSSQTKSEPHKTSRNRSSQQEQESVYVKLIDELEAQLEDFLPIPHSECREAAFQRIERILRLIELAKDLKGKN</sequence>
<dbReference type="InterPro" id="IPR051888">
    <property type="entry name" value="UPF0148_domain"/>
</dbReference>
<evidence type="ECO:0000313" key="2">
    <source>
        <dbReference type="EMBL" id="EPY50451.1"/>
    </source>
</evidence>
<reference evidence="2 3" key="1">
    <citation type="journal article" date="2011" name="Science">
        <title>Comparative functional genomics of the fission yeasts.</title>
        <authorList>
            <person name="Rhind N."/>
            <person name="Chen Z."/>
            <person name="Yassour M."/>
            <person name="Thompson D.A."/>
            <person name="Haas B.J."/>
            <person name="Habib N."/>
            <person name="Wapinski I."/>
            <person name="Roy S."/>
            <person name="Lin M.F."/>
            <person name="Heiman D.I."/>
            <person name="Young S.K."/>
            <person name="Furuya K."/>
            <person name="Guo Y."/>
            <person name="Pidoux A."/>
            <person name="Chen H.M."/>
            <person name="Robbertse B."/>
            <person name="Goldberg J.M."/>
            <person name="Aoki K."/>
            <person name="Bayne E.H."/>
            <person name="Berlin A.M."/>
            <person name="Desjardins C.A."/>
            <person name="Dobbs E."/>
            <person name="Dukaj L."/>
            <person name="Fan L."/>
            <person name="FitzGerald M.G."/>
            <person name="French C."/>
            <person name="Gujja S."/>
            <person name="Hansen K."/>
            <person name="Keifenheim D."/>
            <person name="Levin J.Z."/>
            <person name="Mosher R.A."/>
            <person name="Mueller C.A."/>
            <person name="Pfiffner J."/>
            <person name="Priest M."/>
            <person name="Russ C."/>
            <person name="Smialowska A."/>
            <person name="Swoboda P."/>
            <person name="Sykes S.M."/>
            <person name="Vaughn M."/>
            <person name="Vengrova S."/>
            <person name="Yoder R."/>
            <person name="Zeng Q."/>
            <person name="Allshire R."/>
            <person name="Baulcombe D."/>
            <person name="Birren B.W."/>
            <person name="Brown W."/>
            <person name="Ekwall K."/>
            <person name="Kellis M."/>
            <person name="Leatherwood J."/>
            <person name="Levin H."/>
            <person name="Margalit H."/>
            <person name="Martienssen R."/>
            <person name="Nieduszynski C.A."/>
            <person name="Spatafora J.W."/>
            <person name="Friedman N."/>
            <person name="Dalgaard J.Z."/>
            <person name="Baumann P."/>
            <person name="Niki H."/>
            <person name="Regev A."/>
            <person name="Nusbaum C."/>
        </authorList>
    </citation>
    <scope>NUCLEOTIDE SEQUENCE [LARGE SCALE GENOMIC DNA]</scope>
    <source>
        <strain evidence="3">OY26 / ATCC MYA-4695 / CBS 11777 / NBRC 106824 / NRRL Y48691</strain>
    </source>
</reference>
<protein>
    <submittedName>
        <fullName evidence="2">Sjogren's syndrome/scleroderma autoantigen 1 family protein</fullName>
    </submittedName>
</protein>
<organism evidence="2 3">
    <name type="scientific">Schizosaccharomyces cryophilus (strain OY26 / ATCC MYA-4695 / CBS 11777 / NBRC 106824 / NRRL Y48691)</name>
    <name type="common">Fission yeast</name>
    <dbReference type="NCBI Taxonomy" id="653667"/>
    <lineage>
        <taxon>Eukaryota</taxon>
        <taxon>Fungi</taxon>
        <taxon>Dikarya</taxon>
        <taxon>Ascomycota</taxon>
        <taxon>Taphrinomycotina</taxon>
        <taxon>Schizosaccharomycetes</taxon>
        <taxon>Schizosaccharomycetales</taxon>
        <taxon>Schizosaccharomycetaceae</taxon>
        <taxon>Schizosaccharomyces</taxon>
    </lineage>
</organism>
<dbReference type="PANTHER" id="PTHR16537">
    <property type="entry name" value="SJOEGREN SYNDROME/SCLERODERMA AUTOANTIGEN 1"/>
    <property type="match status" value="1"/>
</dbReference>
<name>S9X9M0_SCHCR</name>
<keyword evidence="3" id="KW-1185">Reference proteome</keyword>
<dbReference type="InterPro" id="IPR009563">
    <property type="entry name" value="SSSCA1"/>
</dbReference>
<dbReference type="eggNOG" id="KOG4537">
    <property type="taxonomic scope" value="Eukaryota"/>
</dbReference>
<dbReference type="OMA" id="KVPMMRL"/>
<feature type="region of interest" description="Disordered" evidence="1">
    <location>
        <begin position="56"/>
        <end position="114"/>
    </location>
</feature>
<dbReference type="PANTHER" id="PTHR16537:SF1">
    <property type="entry name" value="PROTEIN ZNRD2"/>
    <property type="match status" value="1"/>
</dbReference>
<proteinExistence type="predicted"/>
<dbReference type="Pfam" id="PF06677">
    <property type="entry name" value="Auto_anti-p27"/>
    <property type="match status" value="1"/>
</dbReference>
<dbReference type="GeneID" id="25035539"/>
<dbReference type="OrthoDB" id="28939at2759"/>
<evidence type="ECO:0000256" key="1">
    <source>
        <dbReference type="SAM" id="MobiDB-lite"/>
    </source>
</evidence>
<gene>
    <name evidence="2" type="ORF">SPOG_01208</name>
</gene>
<feature type="compositionally biased region" description="Low complexity" evidence="1">
    <location>
        <begin position="67"/>
        <end position="77"/>
    </location>
</feature>
<dbReference type="HOGENOM" id="CLU_1714363_0_0_1"/>
<dbReference type="RefSeq" id="XP_013024934.1">
    <property type="nucleotide sequence ID" value="XM_013169480.1"/>
</dbReference>
<accession>S9X9M0</accession>
<dbReference type="AlphaFoldDB" id="S9X9M0"/>